<evidence type="ECO:0000313" key="2">
    <source>
        <dbReference type="Proteomes" id="UP000824881"/>
    </source>
</evidence>
<proteinExistence type="predicted"/>
<protein>
    <submittedName>
        <fullName evidence="1">Uncharacterized protein</fullName>
    </submittedName>
</protein>
<accession>A0ACB7IST1</accession>
<gene>
    <name evidence="1" type="ORF">CCMSSC00406_0010386</name>
</gene>
<name>A0ACB7IST1_PLECO</name>
<comment type="caution">
    <text evidence="1">The sequence shown here is derived from an EMBL/GenBank/DDBJ whole genome shotgun (WGS) entry which is preliminary data.</text>
</comment>
<dbReference type="Proteomes" id="UP000824881">
    <property type="component" value="Unassembled WGS sequence"/>
</dbReference>
<keyword evidence="2" id="KW-1185">Reference proteome</keyword>
<evidence type="ECO:0000313" key="1">
    <source>
        <dbReference type="EMBL" id="KAG9221288.1"/>
    </source>
</evidence>
<reference evidence="1 2" key="1">
    <citation type="journal article" date="2021" name="Appl. Environ. Microbiol.">
        <title>Genetic linkage and physical mapping for an oyster mushroom Pleurotus cornucopiae and QTL analysis for the trait cap color.</title>
        <authorList>
            <person name="Zhang Y."/>
            <person name="Gao W."/>
            <person name="Sonnenberg A."/>
            <person name="Chen Q."/>
            <person name="Zhang J."/>
            <person name="Huang C."/>
        </authorList>
    </citation>
    <scope>NUCLEOTIDE SEQUENCE [LARGE SCALE GENOMIC DNA]</scope>
    <source>
        <strain evidence="1">CCMSSC00406</strain>
    </source>
</reference>
<dbReference type="EMBL" id="WQMT02000007">
    <property type="protein sequence ID" value="KAG9221288.1"/>
    <property type="molecule type" value="Genomic_DNA"/>
</dbReference>
<organism evidence="1 2">
    <name type="scientific">Pleurotus cornucopiae</name>
    <name type="common">Cornucopia mushroom</name>
    <dbReference type="NCBI Taxonomy" id="5321"/>
    <lineage>
        <taxon>Eukaryota</taxon>
        <taxon>Fungi</taxon>
        <taxon>Dikarya</taxon>
        <taxon>Basidiomycota</taxon>
        <taxon>Agaricomycotina</taxon>
        <taxon>Agaricomycetes</taxon>
        <taxon>Agaricomycetidae</taxon>
        <taxon>Agaricales</taxon>
        <taxon>Pleurotineae</taxon>
        <taxon>Pleurotaceae</taxon>
        <taxon>Pleurotus</taxon>
    </lineage>
</organism>
<sequence>MPPRTRRAANQENAVGQSLPPASPMPISKKRKIATEPPSRILQDITARFTEPEPVVGGSKQTVSKEEPQPPRRKRRARAPIGRFAKRQQLVDGPSHHPAIPSSLGRSERLERVRFGG</sequence>